<dbReference type="Proteomes" id="UP000631114">
    <property type="component" value="Unassembled WGS sequence"/>
</dbReference>
<name>A0A835H1G4_9MAGN</name>
<dbReference type="PANTHER" id="PTHR46929:SF3">
    <property type="entry name" value="MYB_SANT-LIKE DOMAIN-CONTAINING PROTEIN"/>
    <property type="match status" value="1"/>
</dbReference>
<dbReference type="AlphaFoldDB" id="A0A835H1G4"/>
<sequence length="170" mass="19047">AHPEAKTLRQKLFPYYDECCLIFGNDYATGEGGNSGFDDDMVDGAATAASNATGDASQTEGAPRSTRLLSKKTRKFRFFEDILEPPSFKVLTKAVAEIAKALKPEPREEALYQIDLLKDALQSLPDMNTELFLRSLDLLVENDRLIKVFLGLKEDIKASWLFRRLEQAGR</sequence>
<feature type="non-terminal residue" evidence="1">
    <location>
        <position position="1"/>
    </location>
</feature>
<organism evidence="1 2">
    <name type="scientific">Coptis chinensis</name>
    <dbReference type="NCBI Taxonomy" id="261450"/>
    <lineage>
        <taxon>Eukaryota</taxon>
        <taxon>Viridiplantae</taxon>
        <taxon>Streptophyta</taxon>
        <taxon>Embryophyta</taxon>
        <taxon>Tracheophyta</taxon>
        <taxon>Spermatophyta</taxon>
        <taxon>Magnoliopsida</taxon>
        <taxon>Ranunculales</taxon>
        <taxon>Ranunculaceae</taxon>
        <taxon>Coptidoideae</taxon>
        <taxon>Coptis</taxon>
    </lineage>
</organism>
<dbReference type="OrthoDB" id="618098at2759"/>
<evidence type="ECO:0000313" key="1">
    <source>
        <dbReference type="EMBL" id="KAF9591269.1"/>
    </source>
</evidence>
<accession>A0A835H1G4</accession>
<comment type="caution">
    <text evidence="1">The sequence shown here is derived from an EMBL/GenBank/DDBJ whole genome shotgun (WGS) entry which is preliminary data.</text>
</comment>
<dbReference type="PANTHER" id="PTHR46929">
    <property type="entry name" value="EXPRESSED PROTEIN"/>
    <property type="match status" value="1"/>
</dbReference>
<keyword evidence="2" id="KW-1185">Reference proteome</keyword>
<proteinExistence type="predicted"/>
<reference evidence="1 2" key="1">
    <citation type="submission" date="2020-10" db="EMBL/GenBank/DDBJ databases">
        <title>The Coptis chinensis genome and diversification of protoberbering-type alkaloids.</title>
        <authorList>
            <person name="Wang B."/>
            <person name="Shu S."/>
            <person name="Song C."/>
            <person name="Liu Y."/>
        </authorList>
    </citation>
    <scope>NUCLEOTIDE SEQUENCE [LARGE SCALE GENOMIC DNA]</scope>
    <source>
        <strain evidence="1">HL-2020</strain>
        <tissue evidence="1">Leaf</tissue>
    </source>
</reference>
<dbReference type="EMBL" id="JADFTS010000008">
    <property type="protein sequence ID" value="KAF9591269.1"/>
    <property type="molecule type" value="Genomic_DNA"/>
</dbReference>
<evidence type="ECO:0000313" key="2">
    <source>
        <dbReference type="Proteomes" id="UP000631114"/>
    </source>
</evidence>
<gene>
    <name evidence="1" type="ORF">IFM89_003220</name>
</gene>
<protein>
    <submittedName>
        <fullName evidence="1">Uncharacterized protein</fullName>
    </submittedName>
</protein>